<reference evidence="1 2" key="1">
    <citation type="submission" date="2023-11" db="EMBL/GenBank/DDBJ databases">
        <title>Halocaridina rubra genome assembly.</title>
        <authorList>
            <person name="Smith C."/>
        </authorList>
    </citation>
    <scope>NUCLEOTIDE SEQUENCE [LARGE SCALE GENOMIC DNA]</scope>
    <source>
        <strain evidence="1">EP-1</strain>
        <tissue evidence="1">Whole</tissue>
    </source>
</reference>
<keyword evidence="2" id="KW-1185">Reference proteome</keyword>
<dbReference type="InterPro" id="IPR027417">
    <property type="entry name" value="P-loop_NTPase"/>
</dbReference>
<dbReference type="Gene3D" id="3.40.50.300">
    <property type="entry name" value="P-loop containing nucleotide triphosphate hydrolases"/>
    <property type="match status" value="1"/>
</dbReference>
<accession>A0AAN8WTX6</accession>
<evidence type="ECO:0000313" key="2">
    <source>
        <dbReference type="Proteomes" id="UP001381693"/>
    </source>
</evidence>
<evidence type="ECO:0000313" key="1">
    <source>
        <dbReference type="EMBL" id="KAK7066289.1"/>
    </source>
</evidence>
<dbReference type="EMBL" id="JAXCGZ010019278">
    <property type="protein sequence ID" value="KAK7066289.1"/>
    <property type="molecule type" value="Genomic_DNA"/>
</dbReference>
<protein>
    <submittedName>
        <fullName evidence="1">Uncharacterized protein</fullName>
    </submittedName>
</protein>
<dbReference type="SUPFAM" id="SSF52540">
    <property type="entry name" value="P-loop containing nucleoside triphosphate hydrolases"/>
    <property type="match status" value="1"/>
</dbReference>
<organism evidence="1 2">
    <name type="scientific">Halocaridina rubra</name>
    <name type="common">Hawaiian red shrimp</name>
    <dbReference type="NCBI Taxonomy" id="373956"/>
    <lineage>
        <taxon>Eukaryota</taxon>
        <taxon>Metazoa</taxon>
        <taxon>Ecdysozoa</taxon>
        <taxon>Arthropoda</taxon>
        <taxon>Crustacea</taxon>
        <taxon>Multicrustacea</taxon>
        <taxon>Malacostraca</taxon>
        <taxon>Eumalacostraca</taxon>
        <taxon>Eucarida</taxon>
        <taxon>Decapoda</taxon>
        <taxon>Pleocyemata</taxon>
        <taxon>Caridea</taxon>
        <taxon>Atyoidea</taxon>
        <taxon>Atyidae</taxon>
        <taxon>Halocaridina</taxon>
    </lineage>
</organism>
<name>A0AAN8WTX6_HALRR</name>
<sequence length="161" mass="17983">MNRVQPENVHTTIFTPREYQVELVDACLRGNVLSVLASRSTRTFLITMVTRELAHHTRSTDHGGKDLRTLILGWSGPSLVRAGEAIQQNTNLAVTTYTTLDQVDKWVPSRWSQAFREAQVLIMTVDVLERGLGDGVLPFDMLNLLVVTDAHRMPSSPSVVE</sequence>
<gene>
    <name evidence="1" type="ORF">SK128_011045</name>
</gene>
<dbReference type="Proteomes" id="UP001381693">
    <property type="component" value="Unassembled WGS sequence"/>
</dbReference>
<dbReference type="AlphaFoldDB" id="A0AAN8WTX6"/>
<comment type="caution">
    <text evidence="1">The sequence shown here is derived from an EMBL/GenBank/DDBJ whole genome shotgun (WGS) entry which is preliminary data.</text>
</comment>
<proteinExistence type="predicted"/>
<feature type="non-terminal residue" evidence="1">
    <location>
        <position position="161"/>
    </location>
</feature>